<sequence length="90" mass="10567">MCGVCASEFTPRVYACRFCRQVRIATEVPDAEDDDFRRTLECSQDIERNYRHVIDKIVICDNIEVTFVRLKELLDGLLEKPQWVPAKLLY</sequence>
<reference evidence="1" key="1">
    <citation type="submission" date="2019-11" db="UniProtKB">
        <authorList>
            <consortium name="WormBaseParasite"/>
        </authorList>
    </citation>
    <scope>IDENTIFICATION</scope>
</reference>
<dbReference type="WBParaSite" id="MCU_012526-RA">
    <property type="protein sequence ID" value="MCU_012526-RA"/>
    <property type="gene ID" value="MCU_012526"/>
</dbReference>
<accession>A0A5K3FX80</accession>
<evidence type="ECO:0000313" key="1">
    <source>
        <dbReference type="WBParaSite" id="MCU_012526-RA"/>
    </source>
</evidence>
<dbReference type="Gene3D" id="3.40.50.300">
    <property type="entry name" value="P-loop containing nucleotide triphosphate hydrolases"/>
    <property type="match status" value="1"/>
</dbReference>
<dbReference type="SUPFAM" id="SSF52540">
    <property type="entry name" value="P-loop containing nucleoside triphosphate hydrolases"/>
    <property type="match status" value="1"/>
</dbReference>
<proteinExistence type="predicted"/>
<dbReference type="InterPro" id="IPR027417">
    <property type="entry name" value="P-loop_NTPase"/>
</dbReference>
<name>A0A5K3FX80_MESCO</name>
<dbReference type="AlphaFoldDB" id="A0A5K3FX80"/>
<protein>
    <submittedName>
        <fullName evidence="1">Guanylate kinase-like domain-containing protein</fullName>
    </submittedName>
</protein>
<organism evidence="1">
    <name type="scientific">Mesocestoides corti</name>
    <name type="common">Flatworm</name>
    <dbReference type="NCBI Taxonomy" id="53468"/>
    <lineage>
        <taxon>Eukaryota</taxon>
        <taxon>Metazoa</taxon>
        <taxon>Spiralia</taxon>
        <taxon>Lophotrochozoa</taxon>
        <taxon>Platyhelminthes</taxon>
        <taxon>Cestoda</taxon>
        <taxon>Eucestoda</taxon>
        <taxon>Cyclophyllidea</taxon>
        <taxon>Mesocestoididae</taxon>
        <taxon>Mesocestoides</taxon>
    </lineage>
</organism>